<evidence type="ECO:0000256" key="1">
    <source>
        <dbReference type="ARBA" id="ARBA00009477"/>
    </source>
</evidence>
<reference evidence="5 6" key="1">
    <citation type="submission" date="2015-05" db="EMBL/GenBank/DDBJ databases">
        <title>Photobacterium galathea sp. nov.</title>
        <authorList>
            <person name="Machado H."/>
            <person name="Gram L."/>
        </authorList>
    </citation>
    <scope>NUCLEOTIDE SEQUENCE [LARGE SCALE GENOMIC DNA]</scope>
    <source>
        <strain evidence="5 6">DSM 25995</strain>
    </source>
</reference>
<dbReference type="AlphaFoldDB" id="A0A0J1JL96"/>
<dbReference type="OrthoDB" id="9811754at2"/>
<feature type="domain" description="Multidrug resistance protein MdtA-like barrel-sandwich hybrid" evidence="3">
    <location>
        <begin position="42"/>
        <end position="185"/>
    </location>
</feature>
<dbReference type="PANTHER" id="PTHR30367">
    <property type="entry name" value="P-HYDROXYBENZOIC ACID EFFLUX PUMP SUBUNIT AAEA-RELATED"/>
    <property type="match status" value="1"/>
</dbReference>
<evidence type="ECO:0000313" key="5">
    <source>
        <dbReference type="EMBL" id="KLV02842.1"/>
    </source>
</evidence>
<gene>
    <name evidence="5" type="ORF">ABT58_01530</name>
</gene>
<dbReference type="PATRIC" id="fig|754436.4.peg.320"/>
<evidence type="ECO:0000259" key="3">
    <source>
        <dbReference type="Pfam" id="PF25917"/>
    </source>
</evidence>
<protein>
    <submittedName>
        <fullName evidence="5">Fusaric acid resistance protein</fullName>
    </submittedName>
</protein>
<feature type="transmembrane region" description="Helical" evidence="2">
    <location>
        <begin position="5"/>
        <end position="22"/>
    </location>
</feature>
<dbReference type="InterPro" id="IPR058625">
    <property type="entry name" value="MdtA-like_BSH"/>
</dbReference>
<dbReference type="Pfam" id="PF25917">
    <property type="entry name" value="BSH_RND"/>
    <property type="match status" value="1"/>
</dbReference>
<dbReference type="PANTHER" id="PTHR30367:SF1">
    <property type="entry name" value="MULTIDRUG RESISTANCE PROTEIN MDTN"/>
    <property type="match status" value="1"/>
</dbReference>
<keyword evidence="6" id="KW-1185">Reference proteome</keyword>
<evidence type="ECO:0000313" key="6">
    <source>
        <dbReference type="Proteomes" id="UP000036426"/>
    </source>
</evidence>
<keyword evidence="2" id="KW-1133">Transmembrane helix</keyword>
<dbReference type="Pfam" id="PF25963">
    <property type="entry name" value="Beta-barrel_AAEA"/>
    <property type="match status" value="1"/>
</dbReference>
<accession>A0A0J1JL96</accession>
<keyword evidence="2" id="KW-0812">Transmembrane</keyword>
<dbReference type="InterPro" id="IPR058634">
    <property type="entry name" value="AaeA-lik-b-barrel"/>
</dbReference>
<sequence>MKKLLVVLINVVIIGAALYWGYEKYQAYFENPWTRNGQVRANIVKVAPRVSGPVVNVAVVDNQFVRKGELLFEIDPTTFEVALAQAESSLERARISARGKKIEYDRLKDIQRRDRGAVSSKDLTRRQIAYEESLVQIKISEQKRLSAMLNLSFTKVYATVDGYVSNLDIRAGTQAVANQPLLALVDVNSFWVFGYFRENQLANIAIGDTAKVTLMAYPDQPIDAVVDSLGWGIAPQDGSVGYNLLPNVNPVFQWIRLAQRIPVKITLSPLPEGVNLRFGMTASIMVLDEKAEQARESGEGR</sequence>
<dbReference type="Proteomes" id="UP000036426">
    <property type="component" value="Unassembled WGS sequence"/>
</dbReference>
<evidence type="ECO:0000256" key="2">
    <source>
        <dbReference type="SAM" id="Phobius"/>
    </source>
</evidence>
<keyword evidence="2" id="KW-0472">Membrane</keyword>
<comment type="caution">
    <text evidence="5">The sequence shown here is derived from an EMBL/GenBank/DDBJ whole genome shotgun (WGS) entry which is preliminary data.</text>
</comment>
<dbReference type="SUPFAM" id="SSF111369">
    <property type="entry name" value="HlyD-like secretion proteins"/>
    <property type="match status" value="1"/>
</dbReference>
<dbReference type="RefSeq" id="WP_047872678.1">
    <property type="nucleotide sequence ID" value="NZ_BMYC01000002.1"/>
</dbReference>
<dbReference type="InterPro" id="IPR050393">
    <property type="entry name" value="MFP_Efflux_Pump"/>
</dbReference>
<comment type="similarity">
    <text evidence="1">Belongs to the membrane fusion protein (MFP) (TC 8.A.1) family.</text>
</comment>
<dbReference type="Gene3D" id="2.40.50.100">
    <property type="match status" value="1"/>
</dbReference>
<dbReference type="GO" id="GO:0055085">
    <property type="term" value="P:transmembrane transport"/>
    <property type="evidence" value="ECO:0007669"/>
    <property type="project" value="InterPro"/>
</dbReference>
<proteinExistence type="inferred from homology"/>
<evidence type="ECO:0000259" key="4">
    <source>
        <dbReference type="Pfam" id="PF25963"/>
    </source>
</evidence>
<dbReference type="EMBL" id="LDOV01000003">
    <property type="protein sequence ID" value="KLV02842.1"/>
    <property type="molecule type" value="Genomic_DNA"/>
</dbReference>
<organism evidence="5 6">
    <name type="scientific">Photobacterium aphoticum</name>
    <dbReference type="NCBI Taxonomy" id="754436"/>
    <lineage>
        <taxon>Bacteria</taxon>
        <taxon>Pseudomonadati</taxon>
        <taxon>Pseudomonadota</taxon>
        <taxon>Gammaproteobacteria</taxon>
        <taxon>Vibrionales</taxon>
        <taxon>Vibrionaceae</taxon>
        <taxon>Photobacterium</taxon>
    </lineage>
</organism>
<name>A0A0J1JL96_9GAMM</name>
<feature type="domain" description="p-hydroxybenzoic acid efflux pump subunit AaeA-like beta-barrel" evidence="4">
    <location>
        <begin position="189"/>
        <end position="286"/>
    </location>
</feature>
<dbReference type="Gene3D" id="2.40.30.170">
    <property type="match status" value="1"/>
</dbReference>